<dbReference type="Pfam" id="PF08192">
    <property type="entry name" value="Peptidase_S64"/>
    <property type="match status" value="1"/>
</dbReference>
<keyword evidence="3" id="KW-1185">Reference proteome</keyword>
<evidence type="ECO:0008006" key="4">
    <source>
        <dbReference type="Google" id="ProtNLM"/>
    </source>
</evidence>
<sequence>MNMNPFRGQWDSTGSPDMLSLSPQDIKATRKYHKDTIKSLGKQIIHLKERDRSQLTLDALQKHDEKFSALKAQKKDYERHLPTLVKHNPKWSLASRAESSGWRSDPNGWQMDWGLATLIKNVTSPNRLPEWEFTKGEIALGIANVIAEEFPIVFPSSLTTISDVSLQSEELVIKYGRTTGWTLGKVNGCDSYHFDWQADTVTSRSLSIVGLNNIPFSRAGDSGSMILNRKGEAVALLFAGNLLSKESVNGLAFAVSMEATIADIKRRTPVIDMKLLS</sequence>
<dbReference type="Proteomes" id="UP000070700">
    <property type="component" value="Unassembled WGS sequence"/>
</dbReference>
<dbReference type="InParanoid" id="A0A194XSD7"/>
<dbReference type="OrthoDB" id="5424209at2759"/>
<dbReference type="InterPro" id="IPR012985">
    <property type="entry name" value="Peptidase_S64_Ssy5"/>
</dbReference>
<dbReference type="RefSeq" id="XP_018077411.1">
    <property type="nucleotide sequence ID" value="XM_018205525.1"/>
</dbReference>
<dbReference type="EMBL" id="KQ947405">
    <property type="protein sequence ID" value="KUJ23056.1"/>
    <property type="molecule type" value="Genomic_DNA"/>
</dbReference>
<name>A0A194XSD7_MOLSC</name>
<proteinExistence type="predicted"/>
<evidence type="ECO:0000256" key="1">
    <source>
        <dbReference type="SAM" id="MobiDB-lite"/>
    </source>
</evidence>
<dbReference type="GeneID" id="28815251"/>
<dbReference type="STRING" id="149040.A0A194XSD7"/>
<organism evidence="2 3">
    <name type="scientific">Mollisia scopiformis</name>
    <name type="common">Conifer needle endophyte fungus</name>
    <name type="synonym">Phialocephala scopiformis</name>
    <dbReference type="NCBI Taxonomy" id="149040"/>
    <lineage>
        <taxon>Eukaryota</taxon>
        <taxon>Fungi</taxon>
        <taxon>Dikarya</taxon>
        <taxon>Ascomycota</taxon>
        <taxon>Pezizomycotina</taxon>
        <taxon>Leotiomycetes</taxon>
        <taxon>Helotiales</taxon>
        <taxon>Mollisiaceae</taxon>
        <taxon>Mollisia</taxon>
    </lineage>
</organism>
<reference evidence="2 3" key="1">
    <citation type="submission" date="2015-10" db="EMBL/GenBank/DDBJ databases">
        <title>Full genome of DAOMC 229536 Phialocephala scopiformis, a fungal endophyte of spruce producing the potent anti-insectan compound rugulosin.</title>
        <authorList>
            <consortium name="DOE Joint Genome Institute"/>
            <person name="Walker A.K."/>
            <person name="Frasz S.L."/>
            <person name="Seifert K.A."/>
            <person name="Miller J.D."/>
            <person name="Mondo S.J."/>
            <person name="Labutti K."/>
            <person name="Lipzen A."/>
            <person name="Dockter R."/>
            <person name="Kennedy M."/>
            <person name="Grigoriev I.V."/>
            <person name="Spatafora J.W."/>
        </authorList>
    </citation>
    <scope>NUCLEOTIDE SEQUENCE [LARGE SCALE GENOMIC DNA]</scope>
    <source>
        <strain evidence="2 3">CBS 120377</strain>
    </source>
</reference>
<dbReference type="KEGG" id="psco:LY89DRAFT_165778"/>
<protein>
    <recommendedName>
        <fullName evidence="4">Serine protease</fullName>
    </recommendedName>
</protein>
<dbReference type="InterPro" id="IPR009003">
    <property type="entry name" value="Peptidase_S1_PA"/>
</dbReference>
<evidence type="ECO:0000313" key="3">
    <source>
        <dbReference type="Proteomes" id="UP000070700"/>
    </source>
</evidence>
<accession>A0A194XSD7</accession>
<evidence type="ECO:0000313" key="2">
    <source>
        <dbReference type="EMBL" id="KUJ23056.1"/>
    </source>
</evidence>
<dbReference type="SUPFAM" id="SSF50494">
    <property type="entry name" value="Trypsin-like serine proteases"/>
    <property type="match status" value="1"/>
</dbReference>
<dbReference type="AlphaFoldDB" id="A0A194XSD7"/>
<gene>
    <name evidence="2" type="ORF">LY89DRAFT_165778</name>
</gene>
<feature type="region of interest" description="Disordered" evidence="1">
    <location>
        <begin position="1"/>
        <end position="21"/>
    </location>
</feature>